<proteinExistence type="predicted"/>
<evidence type="ECO:0000256" key="5">
    <source>
        <dbReference type="ARBA" id="ARBA00022989"/>
    </source>
</evidence>
<gene>
    <name evidence="10" type="ORF">Tci_015569</name>
</gene>
<feature type="transmembrane region" description="Helical" evidence="9">
    <location>
        <begin position="16"/>
        <end position="43"/>
    </location>
</feature>
<evidence type="ECO:0000256" key="9">
    <source>
        <dbReference type="SAM" id="Phobius"/>
    </source>
</evidence>
<keyword evidence="7 9" id="KW-0472">Membrane</keyword>
<sequence length="987" mass="109342">MGHNNNLVAIPKWGVVLIPIIITLLNSVGTPRSFYLVVIWILFENVMSLHRTKATFIGLFETGRVNEWVVTEKLGNASKGTSKPLITHRFKFGERLLFLELSVGVFLLICGTLDFAFGQYRFVFFLKRASQRSKMCSKGVMDLVCVVCLLLHDLIMNRGFMDVGGRNNNHRKKTTTDTGTSSALGSDGILNDATPRVDAAIKVVSPSVVEETVAMKCPVLNTPGVVPNPPPPTQEANAPTVNALGKPFYAIATGKPSGKKVNACTLYTPGGNGIDVVVPVDSIRAINENILKEDVSTVPVWVKLHGVPVTAFSEDGLSAIANKLGTPLILDSYTSDMCMQSWGRSSYARIMIELRADVELKDKIVMAMPKTTREGHYTCNVRVEYEWKPPRCSSCKVFGHIHEECLKNTGVDEKKTVKKPSQTSRGVSKGVEPTIEVSNSNQFDVLNSVDNDVEFGTNGGTTNLLNNEDTSNGSSFMNINNDGEFASHTPIVSTGIVESVSEVKVVFDETANLRISTSDRDGSDKGYCTNSLLEQLRDSYSDNDDYDSYDDDMYENHDLSEHLQSICDDLDITVRIHNYWRGLEGSDRTRVLCFPTDGGDLSTWEVVDIRPVPSGLLFKGWLATTWDFFGFRPIFKDTEGNVVTMFEYLRFPFLSGASILKGPALTSQDQIEQHTTRPFSSNQNISEKTDHQKRVEVEDPKIVATRERKARAAAKKREKRRQGGGGDGDGGEGSHPATKRRKTIARKDGPDASEATSSSKPLRTVNPTDLSGAVAEIAEYPIATQSASPSRSIQRGNVDEGESSRGGALYVPDWSIHQRCRLDTPTWLDLAHSSNLYTTLADRYKAMKGEHEGCVGKLKVLKNQSSELSQVNKDQALRIKELEGELAKKDFSFVYAERITIQVRRGKGLNEERSEKDLTELMSMMENFDAYADKKMYVEYDKLFEKQHRHAVSDLLKVYPNSPPSRQDPPSKPSFEKVPSTSALDKS</sequence>
<keyword evidence="2" id="KW-0328">Glycosyltransferase</keyword>
<feature type="compositionally biased region" description="Pro residues" evidence="8">
    <location>
        <begin position="961"/>
        <end position="972"/>
    </location>
</feature>
<feature type="transmembrane region" description="Helical" evidence="9">
    <location>
        <begin position="96"/>
        <end position="117"/>
    </location>
</feature>
<protein>
    <submittedName>
        <fullName evidence="10">Nucleotide-diphospho-sugar transferase</fullName>
    </submittedName>
</protein>
<accession>A0A6L2K2H6</accession>
<dbReference type="AlphaFoldDB" id="A0A6L2K2H6"/>
<keyword evidence="6" id="KW-0333">Golgi apparatus</keyword>
<reference evidence="10" key="1">
    <citation type="journal article" date="2019" name="Sci. Rep.">
        <title>Draft genome of Tanacetum cinerariifolium, the natural source of mosquito coil.</title>
        <authorList>
            <person name="Yamashiro T."/>
            <person name="Shiraishi A."/>
            <person name="Satake H."/>
            <person name="Nakayama K."/>
        </authorList>
    </citation>
    <scope>NUCLEOTIDE SEQUENCE</scope>
</reference>
<name>A0A6L2K2H6_TANCI</name>
<keyword evidence="5 9" id="KW-1133">Transmembrane helix</keyword>
<evidence type="ECO:0000256" key="6">
    <source>
        <dbReference type="ARBA" id="ARBA00023034"/>
    </source>
</evidence>
<dbReference type="PANTHER" id="PTHR32044">
    <property type="entry name" value="GLUCOMANNAN 4-BETA-MANNOSYLTRANSFERASE 9"/>
    <property type="match status" value="1"/>
</dbReference>
<organism evidence="10">
    <name type="scientific">Tanacetum cinerariifolium</name>
    <name type="common">Dalmatian daisy</name>
    <name type="synonym">Chrysanthemum cinerariifolium</name>
    <dbReference type="NCBI Taxonomy" id="118510"/>
    <lineage>
        <taxon>Eukaryota</taxon>
        <taxon>Viridiplantae</taxon>
        <taxon>Streptophyta</taxon>
        <taxon>Embryophyta</taxon>
        <taxon>Tracheophyta</taxon>
        <taxon>Spermatophyta</taxon>
        <taxon>Magnoliopsida</taxon>
        <taxon>eudicotyledons</taxon>
        <taxon>Gunneridae</taxon>
        <taxon>Pentapetalae</taxon>
        <taxon>asterids</taxon>
        <taxon>campanulids</taxon>
        <taxon>Asterales</taxon>
        <taxon>Asteraceae</taxon>
        <taxon>Asteroideae</taxon>
        <taxon>Anthemideae</taxon>
        <taxon>Anthemidinae</taxon>
        <taxon>Tanacetum</taxon>
    </lineage>
</organism>
<keyword evidence="4 9" id="KW-0812">Transmembrane</keyword>
<feature type="compositionally biased region" description="Basic residues" evidence="8">
    <location>
        <begin position="708"/>
        <end position="722"/>
    </location>
</feature>
<feature type="region of interest" description="Disordered" evidence="8">
    <location>
        <begin position="957"/>
        <end position="987"/>
    </location>
</feature>
<dbReference type="GO" id="GO:0051753">
    <property type="term" value="F:mannan synthase activity"/>
    <property type="evidence" value="ECO:0007669"/>
    <property type="project" value="TreeGrafter"/>
</dbReference>
<feature type="region of interest" description="Disordered" evidence="8">
    <location>
        <begin position="784"/>
        <end position="805"/>
    </location>
</feature>
<dbReference type="PANTHER" id="PTHR32044:SF77">
    <property type="entry name" value="GLUCOMANNAN 4-BETA-MANNOSYLTRANSFERASE 9"/>
    <property type="match status" value="1"/>
</dbReference>
<evidence type="ECO:0000256" key="7">
    <source>
        <dbReference type="ARBA" id="ARBA00023136"/>
    </source>
</evidence>
<evidence type="ECO:0000256" key="8">
    <source>
        <dbReference type="SAM" id="MobiDB-lite"/>
    </source>
</evidence>
<feature type="region of interest" description="Disordered" evidence="8">
    <location>
        <begin position="668"/>
        <end position="767"/>
    </location>
</feature>
<evidence type="ECO:0000256" key="3">
    <source>
        <dbReference type="ARBA" id="ARBA00022679"/>
    </source>
</evidence>
<evidence type="ECO:0000313" key="10">
    <source>
        <dbReference type="EMBL" id="GEU43591.1"/>
    </source>
</evidence>
<feature type="compositionally biased region" description="Basic and acidic residues" evidence="8">
    <location>
        <begin position="687"/>
        <end position="707"/>
    </location>
</feature>
<feature type="compositionally biased region" description="Polar residues" evidence="8">
    <location>
        <begin position="784"/>
        <end position="795"/>
    </location>
</feature>
<feature type="region of interest" description="Disordered" evidence="8">
    <location>
        <begin position="165"/>
        <end position="185"/>
    </location>
</feature>
<evidence type="ECO:0000256" key="1">
    <source>
        <dbReference type="ARBA" id="ARBA00004394"/>
    </source>
</evidence>
<feature type="compositionally biased region" description="Polar residues" evidence="8">
    <location>
        <begin position="754"/>
        <end position="767"/>
    </location>
</feature>
<comment type="caution">
    <text evidence="10">The sequence shown here is derived from an EMBL/GenBank/DDBJ whole genome shotgun (WGS) entry which is preliminary data.</text>
</comment>
<comment type="subcellular location">
    <subcellularLocation>
        <location evidence="1">Golgi apparatus membrane</location>
    </subcellularLocation>
</comment>
<feature type="compositionally biased region" description="Gly residues" evidence="8">
    <location>
        <begin position="723"/>
        <end position="733"/>
    </location>
</feature>
<keyword evidence="3 10" id="KW-0808">Transferase</keyword>
<dbReference type="EMBL" id="BKCJ010001730">
    <property type="protein sequence ID" value="GEU43591.1"/>
    <property type="molecule type" value="Genomic_DNA"/>
</dbReference>
<evidence type="ECO:0000256" key="4">
    <source>
        <dbReference type="ARBA" id="ARBA00022692"/>
    </source>
</evidence>
<feature type="compositionally biased region" description="Polar residues" evidence="8">
    <location>
        <begin position="676"/>
        <end position="686"/>
    </location>
</feature>
<evidence type="ECO:0000256" key="2">
    <source>
        <dbReference type="ARBA" id="ARBA00022676"/>
    </source>
</evidence>
<dbReference type="GO" id="GO:0000139">
    <property type="term" value="C:Golgi membrane"/>
    <property type="evidence" value="ECO:0007669"/>
    <property type="project" value="UniProtKB-SubCell"/>
</dbReference>